<evidence type="ECO:0000313" key="84">
    <source>
        <dbReference type="Proteomes" id="UP000034232"/>
    </source>
</evidence>
<gene>
    <name evidence="62" type="ORF">DKM28_09190</name>
    <name evidence="13" type="ORF">DU30_03115</name>
    <name evidence="6" type="ORF">DU31_06360</name>
    <name evidence="17" type="ORF">DU33_16590</name>
    <name evidence="9" type="ORF">DU34_14495</name>
    <name evidence="12" type="ORF">DU35_07840</name>
    <name evidence="16" type="ORF">DU36_04745</name>
    <name evidence="39" type="ORF">DU37_09490</name>
    <name evidence="18" type="ORF">DU38_10590</name>
    <name evidence="14" type="ORF">DU39_11335</name>
    <name evidence="7" type="ORF">DU40_15490</name>
    <name evidence="15" type="ORF">DU41_04705</name>
    <name evidence="34" type="ORF">DU42_03545</name>
    <name evidence="23" type="ORF">DU43_09205</name>
    <name evidence="37" type="ORF">DU44_09935</name>
    <name evidence="20" type="ORF">DU45_15860</name>
    <name evidence="22" type="ORF">DU46_04320</name>
    <name evidence="8" type="ORF">DU47_13300</name>
    <name evidence="36" type="ORF">DU48_17270</name>
    <name evidence="11" type="ORF">DU49_11335</name>
    <name evidence="45" type="ORF">DU50_19270</name>
    <name evidence="33" type="ORF">DU51_06325</name>
    <name evidence="10" type="ORF">DU52_08820</name>
    <name evidence="42" type="ORF">DU54_01140</name>
    <name evidence="25" type="ORF">DU55_01775</name>
    <name evidence="32" type="ORF">DU56_19005</name>
    <name evidence="26" type="ORF">DU57_04085</name>
    <name evidence="40" type="ORF">DU58_06495</name>
    <name evidence="28" type="ORF">DU59_10350</name>
    <name evidence="41" type="ORF">DU60_11460</name>
    <name evidence="27" type="ORF">DU61_02335</name>
    <name evidence="35" type="ORF">DU62_04120</name>
    <name evidence="24" type="ORF">DU63_07595</name>
    <name evidence="21" type="ORF">DU64_15085</name>
    <name evidence="38" type="ORF">DU65_10360</name>
    <name evidence="29" type="ORF">DU66_15930</name>
    <name evidence="19" type="ORF">DU67_15325</name>
    <name evidence="31" type="ORF">DU68_15630</name>
    <name evidence="30" type="ORF">DU69_16795</name>
    <name evidence="43" type="ORF">DU71_08610</name>
    <name evidence="44" type="ORF">DU72_13600</name>
    <name evidence="49" type="ORF">DU73_00210</name>
    <name evidence="48" type="ORF">DU74_13700</name>
    <name evidence="51" type="ORF">DU75_08375</name>
    <name evidence="47" type="ORF">DU76_20425</name>
    <name evidence="52" type="ORF">DU77_01680</name>
    <name evidence="54" type="ORF">DU78_17910</name>
    <name evidence="56" type="ORF">DU79_13465</name>
    <name evidence="57" type="ORF">DU80_15960</name>
    <name evidence="60" type="ORF">DU81_01995</name>
    <name evidence="55" type="ORF">DU82_02180</name>
    <name evidence="61" type="ORF">DU83_03060</name>
    <name evidence="59" type="ORF">DU84_02760</name>
    <name evidence="46" type="ORF">DU85_05395</name>
    <name evidence="53" type="ORF">DU86_19120</name>
    <name evidence="50" type="ORF">DU87_00230</name>
    <name evidence="58" type="ORF">DU88_10660</name>
    <name evidence="63" type="ORF">FQU78_16030</name>
</gene>
<dbReference type="Proteomes" id="UP000034872">
    <property type="component" value="Unassembled WGS sequence"/>
</dbReference>
<dbReference type="Proteomes" id="UP000034001">
    <property type="component" value="Unassembled WGS sequence"/>
</dbReference>
<evidence type="ECO:0000313" key="111">
    <source>
        <dbReference type="Proteomes" id="UP000034842"/>
    </source>
</evidence>
<dbReference type="Proteomes" id="UP000033987">
    <property type="component" value="Unassembled WGS sequence"/>
</dbReference>
<dbReference type="GeneID" id="25418267"/>
<dbReference type="EMBL" id="JJQC01000017">
    <property type="protein sequence ID" value="KKH24850.1"/>
    <property type="molecule type" value="Genomic_DNA"/>
</dbReference>
<dbReference type="EMBL" id="JJPU01000146">
    <property type="protein sequence ID" value="KKG94834.1"/>
    <property type="molecule type" value="Genomic_DNA"/>
</dbReference>
<evidence type="ECO:0000313" key="32">
    <source>
        <dbReference type="EMBL" id="KKH02708.1"/>
    </source>
</evidence>
<dbReference type="EMBL" id="JJPA01000217">
    <property type="protein sequence ID" value="KKG27951.1"/>
    <property type="molecule type" value="Genomic_DNA"/>
</dbReference>
<evidence type="ECO:0000259" key="5">
    <source>
        <dbReference type="Pfam" id="PF00413"/>
    </source>
</evidence>
<dbReference type="Proteomes" id="UP000034944">
    <property type="component" value="Unassembled WGS sequence"/>
</dbReference>
<dbReference type="EMBL" id="JJQR01000003">
    <property type="protein sequence ID" value="KKH79289.1"/>
    <property type="molecule type" value="Genomic_DNA"/>
</dbReference>
<dbReference type="EMBL" id="JJPB01000090">
    <property type="protein sequence ID" value="KKG30755.1"/>
    <property type="molecule type" value="Genomic_DNA"/>
</dbReference>
<evidence type="ECO:0000313" key="40">
    <source>
        <dbReference type="EMBL" id="KKH30644.1"/>
    </source>
</evidence>
<dbReference type="Proteomes" id="UP000034387">
    <property type="component" value="Unassembled WGS sequence"/>
</dbReference>
<evidence type="ECO:0000313" key="8">
    <source>
        <dbReference type="EMBL" id="KKG06216.1"/>
    </source>
</evidence>
<evidence type="ECO:0000313" key="91">
    <source>
        <dbReference type="Proteomes" id="UP000034387"/>
    </source>
</evidence>
<evidence type="ECO:0000313" key="60">
    <source>
        <dbReference type="EMBL" id="KKI00804.1"/>
    </source>
</evidence>
<dbReference type="Proteomes" id="UP000034692">
    <property type="component" value="Unassembled WGS sequence"/>
</dbReference>
<dbReference type="Proteomes" id="UP000034566">
    <property type="component" value="Unassembled WGS sequence"/>
</dbReference>
<evidence type="ECO:0000313" key="42">
    <source>
        <dbReference type="EMBL" id="KKH40536.1"/>
    </source>
</evidence>
<dbReference type="Proteomes" id="UP000300067">
    <property type="component" value="Chromosome"/>
</dbReference>
<evidence type="ECO:0000313" key="15">
    <source>
        <dbReference type="EMBL" id="KKG42096.1"/>
    </source>
</evidence>
<evidence type="ECO:0000313" key="119">
    <source>
        <dbReference type="Proteomes" id="UP000467371"/>
    </source>
</evidence>
<dbReference type="Proteomes" id="UP000034409">
    <property type="component" value="Unassembled WGS sequence"/>
</dbReference>
<dbReference type="RefSeq" id="WP_050035172.1">
    <property type="nucleotide sequence ID" value="NZ_CP029709.1"/>
</dbReference>
<evidence type="ECO:0000313" key="7">
    <source>
        <dbReference type="EMBL" id="KKG03385.1"/>
    </source>
</evidence>
<dbReference type="Proteomes" id="UP000034547">
    <property type="component" value="Unassembled WGS sequence"/>
</dbReference>
<evidence type="ECO:0000313" key="37">
    <source>
        <dbReference type="EMBL" id="KKH20994.1"/>
    </source>
</evidence>
<evidence type="ECO:0000313" key="117">
    <source>
        <dbReference type="Proteomes" id="UP000034950"/>
    </source>
</evidence>
<evidence type="ECO:0000313" key="95">
    <source>
        <dbReference type="Proteomes" id="UP000034450"/>
    </source>
</evidence>
<evidence type="ECO:0000313" key="25">
    <source>
        <dbReference type="EMBL" id="KKG82971.1"/>
    </source>
</evidence>
<evidence type="ECO:0000313" key="83">
    <source>
        <dbReference type="Proteomes" id="UP000034227"/>
    </source>
</evidence>
<evidence type="ECO:0000313" key="22">
    <source>
        <dbReference type="EMBL" id="KKG72531.1"/>
    </source>
</evidence>
<evidence type="ECO:0000313" key="86">
    <source>
        <dbReference type="Proteomes" id="UP000034253"/>
    </source>
</evidence>
<evidence type="ECO:0000313" key="70">
    <source>
        <dbReference type="Proteomes" id="UP000033933"/>
    </source>
</evidence>
<evidence type="ECO:0000313" key="110">
    <source>
        <dbReference type="Proteomes" id="UP000034820"/>
    </source>
</evidence>
<evidence type="ECO:0000313" key="102">
    <source>
        <dbReference type="Proteomes" id="UP000034657"/>
    </source>
</evidence>
<dbReference type="SUPFAM" id="SSF55486">
    <property type="entry name" value="Metalloproteases ('zincins'), catalytic domain"/>
    <property type="match status" value="1"/>
</dbReference>
<dbReference type="GO" id="GO:0006508">
    <property type="term" value="P:proteolysis"/>
    <property type="evidence" value="ECO:0007669"/>
    <property type="project" value="UniProtKB-KW"/>
</dbReference>
<evidence type="ECO:0000313" key="44">
    <source>
        <dbReference type="EMBL" id="KKH44347.1"/>
    </source>
</evidence>
<dbReference type="Proteomes" id="UP000034758">
    <property type="component" value="Unassembled WGS sequence"/>
</dbReference>
<dbReference type="EMBL" id="JJPL01000151">
    <property type="protein sequence ID" value="KKG59663.1"/>
    <property type="molecule type" value="Genomic_DNA"/>
</dbReference>
<dbReference type="GO" id="GO:0004222">
    <property type="term" value="F:metalloendopeptidase activity"/>
    <property type="evidence" value="ECO:0007669"/>
    <property type="project" value="InterPro"/>
</dbReference>
<evidence type="ECO:0000313" key="59">
    <source>
        <dbReference type="EMBL" id="KKH99154.1"/>
    </source>
</evidence>
<evidence type="ECO:0000313" key="88">
    <source>
        <dbReference type="Proteomes" id="UP000034279"/>
    </source>
</evidence>
<evidence type="ECO:0000313" key="36">
    <source>
        <dbReference type="EMBL" id="KKH18655.1"/>
    </source>
</evidence>
<dbReference type="EMBL" id="JJQO01000033">
    <property type="protein sequence ID" value="KKH69321.1"/>
    <property type="molecule type" value="Genomic_DNA"/>
</dbReference>
<dbReference type="EMBL" id="JJPJ01000028">
    <property type="protein sequence ID" value="KKG65390.1"/>
    <property type="molecule type" value="Genomic_DNA"/>
</dbReference>
<evidence type="ECO:0000313" key="96">
    <source>
        <dbReference type="Proteomes" id="UP000034468"/>
    </source>
</evidence>
<evidence type="ECO:0000313" key="24">
    <source>
        <dbReference type="EMBL" id="KKG76795.1"/>
    </source>
</evidence>
<evidence type="ECO:0000313" key="80">
    <source>
        <dbReference type="Proteomes" id="UP000034152"/>
    </source>
</evidence>
<dbReference type="Proteomes" id="UP000034668">
    <property type="component" value="Unassembled WGS sequence"/>
</dbReference>
<dbReference type="EMBL" id="JJOR01000156">
    <property type="protein sequence ID" value="KKF99725.1"/>
    <property type="molecule type" value="Genomic_DNA"/>
</dbReference>
<dbReference type="Proteomes" id="UP000034672">
    <property type="component" value="Unassembled WGS sequence"/>
</dbReference>
<accession>A0A0F8I716</accession>
<dbReference type="Proteomes" id="UP000034047">
    <property type="component" value="Unassembled WGS sequence"/>
</dbReference>
<dbReference type="Proteomes" id="UP000034338">
    <property type="component" value="Unassembled WGS sequence"/>
</dbReference>
<evidence type="ECO:0000313" key="97">
    <source>
        <dbReference type="Proteomes" id="UP000034547"/>
    </source>
</evidence>
<evidence type="ECO:0000313" key="14">
    <source>
        <dbReference type="EMBL" id="KKG41212.1"/>
    </source>
</evidence>
<dbReference type="EMBL" id="JJQK01000276">
    <property type="protein sequence ID" value="KKH44347.1"/>
    <property type="molecule type" value="Genomic_DNA"/>
</dbReference>
<dbReference type="Proteomes" id="UP000034253">
    <property type="component" value="Unassembled WGS sequence"/>
</dbReference>
<evidence type="ECO:0000313" key="12">
    <source>
        <dbReference type="EMBL" id="KKG35829.1"/>
    </source>
</evidence>
<keyword evidence="3" id="KW-0378">Hydrolase</keyword>
<dbReference type="EMBL" id="JJPE01000123">
    <property type="protein sequence ID" value="KKG42096.1"/>
    <property type="molecule type" value="Genomic_DNA"/>
</dbReference>
<evidence type="ECO:0000313" key="82">
    <source>
        <dbReference type="Proteomes" id="UP000034195"/>
    </source>
</evidence>
<evidence type="ECO:0000313" key="114">
    <source>
        <dbReference type="Proteomes" id="UP000034925"/>
    </source>
</evidence>
<keyword evidence="2" id="KW-0479">Metal-binding</keyword>
<dbReference type="EMBL" id="JJQT01000014">
    <property type="protein sequence ID" value="KKH83117.1"/>
    <property type="molecule type" value="Genomic_DNA"/>
</dbReference>
<evidence type="ECO:0000256" key="2">
    <source>
        <dbReference type="ARBA" id="ARBA00022723"/>
    </source>
</evidence>
<evidence type="ECO:0000313" key="78">
    <source>
        <dbReference type="Proteomes" id="UP000034142"/>
    </source>
</evidence>
<dbReference type="Proteomes" id="UP000034188">
    <property type="component" value="Unassembled WGS sequence"/>
</dbReference>
<dbReference type="EMBL" id="JJQD01000054">
    <property type="protein sequence ID" value="KKH30644.1"/>
    <property type="molecule type" value="Genomic_DNA"/>
</dbReference>
<dbReference type="EMBL" id="JJPZ01000031">
    <property type="protein sequence ID" value="KKH13597.1"/>
    <property type="molecule type" value="Genomic_DNA"/>
</dbReference>
<dbReference type="Proteomes" id="UP000467371">
    <property type="component" value="Chromosome"/>
</dbReference>
<dbReference type="EMBL" id="JJQW01000029">
    <property type="protein sequence ID" value="KKH90145.1"/>
    <property type="molecule type" value="Genomic_DNA"/>
</dbReference>
<evidence type="ECO:0000313" key="51">
    <source>
        <dbReference type="EMBL" id="KKH69321.1"/>
    </source>
</evidence>
<dbReference type="Proteomes" id="UP000034450">
    <property type="component" value="Unassembled WGS sequence"/>
</dbReference>
<dbReference type="Pfam" id="PF00413">
    <property type="entry name" value="Peptidase_M10"/>
    <property type="match status" value="1"/>
</dbReference>
<dbReference type="AlphaFoldDB" id="A0A0F8I716"/>
<dbReference type="EMBL" id="JJQU01000063">
    <property type="protein sequence ID" value="KKH88390.1"/>
    <property type="molecule type" value="Genomic_DNA"/>
</dbReference>
<evidence type="ECO:0000313" key="31">
    <source>
        <dbReference type="EMBL" id="KKH02511.1"/>
    </source>
</evidence>
<dbReference type="EMBL" id="JJQV01000003">
    <property type="protein sequence ID" value="KKH87084.1"/>
    <property type="molecule type" value="Genomic_DNA"/>
</dbReference>
<reference evidence="62 118" key="2">
    <citation type="submission" date="2018-05" db="EMBL/GenBank/DDBJ databases">
        <title>Methanosarcina gilichinskyana sp. nov., a novel methanogenic archaeon isolated from Holocene permafrost, North East Russia.</title>
        <authorList>
            <person name="Oshurkova V."/>
            <person name="Meer M."/>
            <person name="Bochkareva O."/>
            <person name="Shcherbakova V."/>
        </authorList>
    </citation>
    <scope>NUCLEOTIDE SEQUENCE [LARGE SCALE GENOMIC DNA]</scope>
    <source>
        <strain evidence="62 118">JL01</strain>
    </source>
</reference>
<dbReference type="Proteomes" id="UP000033864">
    <property type="component" value="Unassembled WGS sequence"/>
</dbReference>
<evidence type="ECO:0000313" key="87">
    <source>
        <dbReference type="Proteomes" id="UP000034259"/>
    </source>
</evidence>
<evidence type="ECO:0000313" key="92">
    <source>
        <dbReference type="Proteomes" id="UP000034399"/>
    </source>
</evidence>
<evidence type="ECO:0000313" key="18">
    <source>
        <dbReference type="EMBL" id="KKG54604.1"/>
    </source>
</evidence>
<evidence type="ECO:0000313" key="118">
    <source>
        <dbReference type="Proteomes" id="UP000300067"/>
    </source>
</evidence>
<evidence type="ECO:0000313" key="69">
    <source>
        <dbReference type="Proteomes" id="UP000033889"/>
    </source>
</evidence>
<evidence type="ECO:0000313" key="74">
    <source>
        <dbReference type="Proteomes" id="UP000034040"/>
    </source>
</evidence>
<evidence type="ECO:0000313" key="75">
    <source>
        <dbReference type="Proteomes" id="UP000034047"/>
    </source>
</evidence>
<evidence type="ECO:0000313" key="104">
    <source>
        <dbReference type="Proteomes" id="UP000034668"/>
    </source>
</evidence>
<dbReference type="Proteomes" id="UP000034577">
    <property type="component" value="Unassembled WGS sequence"/>
</dbReference>
<dbReference type="Proteomes" id="UP000034399">
    <property type="component" value="Unassembled WGS sequence"/>
</dbReference>
<proteinExistence type="predicted"/>
<dbReference type="Proteomes" id="UP000034667">
    <property type="component" value="Unassembled WGS sequence"/>
</dbReference>
<dbReference type="Proteomes" id="UP000034279">
    <property type="component" value="Unassembled WGS sequence"/>
</dbReference>
<evidence type="ECO:0000313" key="63">
    <source>
        <dbReference type="EMBL" id="QIB92342.1"/>
    </source>
</evidence>
<evidence type="ECO:0000313" key="57">
    <source>
        <dbReference type="EMBL" id="KKH88390.1"/>
    </source>
</evidence>
<dbReference type="EMBL" id="JJPW01000024">
    <property type="protein sequence ID" value="KKH02708.1"/>
    <property type="molecule type" value="Genomic_DNA"/>
</dbReference>
<evidence type="ECO:0000313" key="64">
    <source>
        <dbReference type="Proteomes" id="UP000033814"/>
    </source>
</evidence>
<dbReference type="EMBL" id="JJPO01000002">
    <property type="protein sequence ID" value="KKG76795.1"/>
    <property type="molecule type" value="Genomic_DNA"/>
</dbReference>
<dbReference type="EMBL" id="JJQZ01000021">
    <property type="protein sequence ID" value="KKH99154.1"/>
    <property type="molecule type" value="Genomic_DNA"/>
</dbReference>
<dbReference type="EMBL" id="JJPP01000023">
    <property type="protein sequence ID" value="KKG82971.1"/>
    <property type="molecule type" value="Genomic_DNA"/>
</dbReference>
<dbReference type="Proteomes" id="UP000034925">
    <property type="component" value="Unassembled WGS sequence"/>
</dbReference>
<dbReference type="InterPro" id="IPR024079">
    <property type="entry name" value="MetalloPept_cat_dom_sf"/>
</dbReference>
<evidence type="ECO:0000313" key="93">
    <source>
        <dbReference type="Proteomes" id="UP000034409"/>
    </source>
</evidence>
<name>A0A0F8I716_METMZ</name>
<evidence type="ECO:0000313" key="26">
    <source>
        <dbReference type="EMBL" id="KKG85478.1"/>
    </source>
</evidence>
<dbReference type="Gene3D" id="3.40.390.10">
    <property type="entry name" value="Collagenase (Catalytic Domain)"/>
    <property type="match status" value="1"/>
</dbReference>
<dbReference type="EMBL" id="JJPQ01000017">
    <property type="protein sequence ID" value="KKG85647.1"/>
    <property type="molecule type" value="Genomic_DNA"/>
</dbReference>
<dbReference type="Proteomes" id="UP000034021">
    <property type="component" value="Unassembled WGS sequence"/>
</dbReference>
<evidence type="ECO:0000313" key="27">
    <source>
        <dbReference type="EMBL" id="KKG85647.1"/>
    </source>
</evidence>
<evidence type="ECO:0000313" key="65">
    <source>
        <dbReference type="Proteomes" id="UP000033835"/>
    </source>
</evidence>
<evidence type="ECO:0000313" key="107">
    <source>
        <dbReference type="Proteomes" id="UP000034733"/>
    </source>
</evidence>
<dbReference type="EMBL" id="JJOU01000004">
    <property type="protein sequence ID" value="KKG19880.1"/>
    <property type="molecule type" value="Genomic_DNA"/>
</dbReference>
<dbReference type="EMBL" id="JJQP01000234">
    <property type="protein sequence ID" value="KKH63126.1"/>
    <property type="molecule type" value="Genomic_DNA"/>
</dbReference>
<dbReference type="Proteomes" id="UP000034950">
    <property type="component" value="Unassembled WGS sequence"/>
</dbReference>
<evidence type="ECO:0000313" key="45">
    <source>
        <dbReference type="EMBL" id="KKH44658.1"/>
    </source>
</evidence>
<dbReference type="Proteomes" id="UP000034040">
    <property type="component" value="Unassembled WGS sequence"/>
</dbReference>
<dbReference type="EMBL" id="JJQG01000051">
    <property type="protein sequence ID" value="KKH40536.1"/>
    <property type="molecule type" value="Genomic_DNA"/>
</dbReference>
<keyword evidence="1 63" id="KW-0645">Protease</keyword>
<evidence type="ECO:0000313" key="73">
    <source>
        <dbReference type="Proteomes" id="UP000034021"/>
    </source>
</evidence>
<evidence type="ECO:0000313" key="94">
    <source>
        <dbReference type="Proteomes" id="UP000034424"/>
    </source>
</evidence>
<feature type="domain" description="Peptidase M10 metallopeptidase" evidence="5">
    <location>
        <begin position="57"/>
        <end position="167"/>
    </location>
</feature>
<dbReference type="EMBL" id="JJQM01000133">
    <property type="protein sequence ID" value="KKH52893.1"/>
    <property type="molecule type" value="Genomic_DNA"/>
</dbReference>
<dbReference type="Proteomes" id="UP000034074">
    <property type="component" value="Unassembled WGS sequence"/>
</dbReference>
<evidence type="ECO:0000313" key="35">
    <source>
        <dbReference type="EMBL" id="KKH13597.1"/>
    </source>
</evidence>
<evidence type="ECO:0000313" key="21">
    <source>
        <dbReference type="EMBL" id="KKG65390.1"/>
    </source>
</evidence>
<dbReference type="Proteomes" id="UP000034820">
    <property type="component" value="Unassembled WGS sequence"/>
</dbReference>
<evidence type="ECO:0000313" key="33">
    <source>
        <dbReference type="EMBL" id="KKH04889.1"/>
    </source>
</evidence>
<evidence type="ECO:0000256" key="4">
    <source>
        <dbReference type="ARBA" id="ARBA00022833"/>
    </source>
</evidence>
<evidence type="ECO:0000313" key="41">
    <source>
        <dbReference type="EMBL" id="KKH31305.1"/>
    </source>
</evidence>
<evidence type="ECO:0000313" key="23">
    <source>
        <dbReference type="EMBL" id="KKG72832.1"/>
    </source>
</evidence>
<evidence type="ECO:0000313" key="28">
    <source>
        <dbReference type="EMBL" id="KKG89502.1"/>
    </source>
</evidence>
<evidence type="ECO:0000313" key="62">
    <source>
        <dbReference type="EMBL" id="QCR16177.1"/>
    </source>
</evidence>
<evidence type="ECO:0000313" key="98">
    <source>
        <dbReference type="Proteomes" id="UP000034566"/>
    </source>
</evidence>
<evidence type="ECO:0000313" key="79">
    <source>
        <dbReference type="Proteomes" id="UP000034151"/>
    </source>
</evidence>
<keyword evidence="63" id="KW-0482">Metalloprotease</keyword>
<dbReference type="EMBL" id="JJQF01000091">
    <property type="protein sequence ID" value="KKH29875.1"/>
    <property type="molecule type" value="Genomic_DNA"/>
</dbReference>
<dbReference type="EMBL" id="JJPD01000208">
    <property type="protein sequence ID" value="KKG35829.1"/>
    <property type="molecule type" value="Genomic_DNA"/>
</dbReference>
<evidence type="ECO:0000313" key="11">
    <source>
        <dbReference type="EMBL" id="KKG30755.1"/>
    </source>
</evidence>
<dbReference type="Proteomes" id="UP000033814">
    <property type="component" value="Unassembled WGS sequence"/>
</dbReference>
<dbReference type="Proteomes" id="UP000034937">
    <property type="component" value="Unassembled WGS sequence"/>
</dbReference>
<evidence type="ECO:0000313" key="103">
    <source>
        <dbReference type="Proteomes" id="UP000034667"/>
    </source>
</evidence>
<evidence type="ECO:0000313" key="47">
    <source>
        <dbReference type="EMBL" id="KKH52893.1"/>
    </source>
</evidence>
<dbReference type="Proteomes" id="UP000034597">
    <property type="component" value="Unassembled WGS sequence"/>
</dbReference>
<dbReference type="EMBL" id="JJPR01000104">
    <property type="protein sequence ID" value="KKG85478.1"/>
    <property type="molecule type" value="Genomic_DNA"/>
</dbReference>
<dbReference type="EMBL" id="CP042908">
    <property type="protein sequence ID" value="QIB92342.1"/>
    <property type="molecule type" value="Genomic_DNA"/>
</dbReference>
<dbReference type="OrthoDB" id="9634at2157"/>
<dbReference type="GO" id="GO:0031012">
    <property type="term" value="C:extracellular matrix"/>
    <property type="evidence" value="ECO:0007669"/>
    <property type="project" value="InterPro"/>
</dbReference>
<dbReference type="Proteomes" id="UP000033878">
    <property type="component" value="Unassembled WGS sequence"/>
</dbReference>
<dbReference type="EMBL" id="JJPT01000004">
    <property type="protein sequence ID" value="KKG95508.1"/>
    <property type="molecule type" value="Genomic_DNA"/>
</dbReference>
<dbReference type="Proteomes" id="UP000033933">
    <property type="component" value="Unassembled WGS sequence"/>
</dbReference>
<evidence type="ECO:0000256" key="1">
    <source>
        <dbReference type="ARBA" id="ARBA00022670"/>
    </source>
</evidence>
<dbReference type="Proteomes" id="UP000034657">
    <property type="component" value="Unassembled WGS sequence"/>
</dbReference>
<evidence type="ECO:0000313" key="55">
    <source>
        <dbReference type="EMBL" id="KKH87084.1"/>
    </source>
</evidence>
<dbReference type="EMBL" id="JJQN01000172">
    <property type="protein sequence ID" value="KKH55718.1"/>
    <property type="molecule type" value="Genomic_DNA"/>
</dbReference>
<evidence type="ECO:0000313" key="105">
    <source>
        <dbReference type="Proteomes" id="UP000034672"/>
    </source>
</evidence>
<evidence type="ECO:0000313" key="54">
    <source>
        <dbReference type="EMBL" id="KKH83117.1"/>
    </source>
</evidence>
<evidence type="ECO:0000313" key="50">
    <source>
        <dbReference type="EMBL" id="KKH63659.1"/>
    </source>
</evidence>
<evidence type="ECO:0000313" key="17">
    <source>
        <dbReference type="EMBL" id="KKG53284.1"/>
    </source>
</evidence>
<evidence type="ECO:0000313" key="19">
    <source>
        <dbReference type="EMBL" id="KKG59663.1"/>
    </source>
</evidence>
<evidence type="ECO:0000313" key="66">
    <source>
        <dbReference type="Proteomes" id="UP000033864"/>
    </source>
</evidence>
<dbReference type="PATRIC" id="fig|2209.39.peg.2500"/>
<evidence type="ECO:0000313" key="56">
    <source>
        <dbReference type="EMBL" id="KKH87952.1"/>
    </source>
</evidence>
<evidence type="ECO:0000256" key="3">
    <source>
        <dbReference type="ARBA" id="ARBA00022801"/>
    </source>
</evidence>
<evidence type="ECO:0000313" key="29">
    <source>
        <dbReference type="EMBL" id="KKG94834.1"/>
    </source>
</evidence>
<evidence type="ECO:0000313" key="52">
    <source>
        <dbReference type="EMBL" id="KKH75990.1"/>
    </source>
</evidence>
<evidence type="ECO:0000313" key="9">
    <source>
        <dbReference type="EMBL" id="KKG19880.1"/>
    </source>
</evidence>
<dbReference type="EMBL" id="JJQX01000252">
    <property type="protein sequence ID" value="KKH87952.1"/>
    <property type="molecule type" value="Genomic_DNA"/>
</dbReference>
<evidence type="ECO:0000313" key="53">
    <source>
        <dbReference type="EMBL" id="KKH79289.1"/>
    </source>
</evidence>
<dbReference type="Proteomes" id="UP000034243">
    <property type="component" value="Unassembled WGS sequence"/>
</dbReference>
<keyword evidence="100" id="KW-1185">Reference proteome</keyword>
<dbReference type="EMBL" id="JJQE01000032">
    <property type="protein sequence ID" value="KKH31305.1"/>
    <property type="molecule type" value="Genomic_DNA"/>
</dbReference>
<dbReference type="Proteomes" id="UP000034921">
    <property type="component" value="Unassembled WGS sequence"/>
</dbReference>
<dbReference type="InterPro" id="IPR001818">
    <property type="entry name" value="Pept_M10_metallopeptidase"/>
</dbReference>
<dbReference type="EMBL" id="JJPN01000068">
    <property type="protein sequence ID" value="KKG72531.1"/>
    <property type="molecule type" value="Genomic_DNA"/>
</dbReference>
<evidence type="ECO:0000313" key="90">
    <source>
        <dbReference type="Proteomes" id="UP000034338"/>
    </source>
</evidence>
<evidence type="ECO:0000313" key="77">
    <source>
        <dbReference type="Proteomes" id="UP000034074"/>
    </source>
</evidence>
<dbReference type="Proteomes" id="UP000034151">
    <property type="component" value="Unassembled WGS sequence"/>
</dbReference>
<evidence type="ECO:0000313" key="72">
    <source>
        <dbReference type="Proteomes" id="UP000034001"/>
    </source>
</evidence>
<evidence type="ECO:0000313" key="89">
    <source>
        <dbReference type="Proteomes" id="UP000034298"/>
    </source>
</evidence>
<evidence type="ECO:0000313" key="16">
    <source>
        <dbReference type="EMBL" id="KKG49278.1"/>
    </source>
</evidence>
<evidence type="ECO:0000313" key="112">
    <source>
        <dbReference type="Proteomes" id="UP000034872"/>
    </source>
</evidence>
<dbReference type="Proteomes" id="UP000034232">
    <property type="component" value="Unassembled WGS sequence"/>
</dbReference>
<dbReference type="EMBL" id="JJOT01000049">
    <property type="protein sequence ID" value="KKG03385.1"/>
    <property type="molecule type" value="Genomic_DNA"/>
</dbReference>
<dbReference type="Proteomes" id="UP000034578">
    <property type="component" value="Unassembled WGS sequence"/>
</dbReference>
<keyword evidence="4" id="KW-0862">Zinc</keyword>
<evidence type="ECO:0000313" key="116">
    <source>
        <dbReference type="Proteomes" id="UP000034944"/>
    </source>
</evidence>
<dbReference type="EMBL" id="JJPI01000088">
    <property type="protein sequence ID" value="KKG53284.1"/>
    <property type="molecule type" value="Genomic_DNA"/>
</dbReference>
<dbReference type="Proteomes" id="UP000034152">
    <property type="component" value="Unassembled WGS sequence"/>
</dbReference>
<dbReference type="Proteomes" id="UP000034733">
    <property type="component" value="Unassembled WGS sequence"/>
</dbReference>
<dbReference type="Proteomes" id="UP000034817">
    <property type="component" value="Unassembled WGS sequence"/>
</dbReference>
<evidence type="ECO:0000313" key="67">
    <source>
        <dbReference type="Proteomes" id="UP000033878"/>
    </source>
</evidence>
<dbReference type="EMBL" id="JJRB01000106">
    <property type="protein sequence ID" value="KKI02246.1"/>
    <property type="molecule type" value="Genomic_DNA"/>
</dbReference>
<dbReference type="Proteomes" id="UP000034468">
    <property type="component" value="Unassembled WGS sequence"/>
</dbReference>
<evidence type="ECO:0000313" key="61">
    <source>
        <dbReference type="EMBL" id="KKI02246.1"/>
    </source>
</evidence>
<dbReference type="EMBL" id="JJPG01000039">
    <property type="protein sequence ID" value="KKG54604.1"/>
    <property type="molecule type" value="Genomic_DNA"/>
</dbReference>
<reference evidence="63 119" key="3">
    <citation type="journal article" date="2020" name="Environ. Microbiol. Rep.">
        <title>Redox cycling of Fe(II) and Fe(III) in magnetite accelerates aceticlastic methanogenesis by Methanosarcina mazei.</title>
        <authorList>
            <person name="Wang H."/>
            <person name="Byrne J.M."/>
            <person name="Liu P."/>
            <person name="Liu J."/>
            <person name="Dong X."/>
            <person name="Lu Y."/>
        </authorList>
    </citation>
    <scope>NUCLEOTIDE SEQUENCE [LARGE SCALE GENOMIC DNA]</scope>
    <source>
        <strain evidence="119">zm-15</strain>
        <strain evidence="63">Zm-15</strain>
    </source>
</reference>
<dbReference type="EMBL" id="JJQI01000016">
    <property type="protein sequence ID" value="KKH42383.1"/>
    <property type="molecule type" value="Genomic_DNA"/>
</dbReference>
<dbReference type="EMBL" id="JJPC01000022">
    <property type="protein sequence ID" value="KKG37473.1"/>
    <property type="molecule type" value="Genomic_DNA"/>
</dbReference>
<evidence type="ECO:0000313" key="108">
    <source>
        <dbReference type="Proteomes" id="UP000034758"/>
    </source>
</evidence>
<dbReference type="EMBL" id="JJQQ01000169">
    <property type="protein sequence ID" value="KKH63659.1"/>
    <property type="molecule type" value="Genomic_DNA"/>
</dbReference>
<dbReference type="Proteomes" id="UP000033835">
    <property type="component" value="Unassembled WGS sequence"/>
</dbReference>
<dbReference type="EMBL" id="JJPF01000107">
    <property type="protein sequence ID" value="KKG41212.1"/>
    <property type="molecule type" value="Genomic_DNA"/>
</dbReference>
<evidence type="ECO:0000313" key="76">
    <source>
        <dbReference type="Proteomes" id="UP000034064"/>
    </source>
</evidence>
<dbReference type="EMBL" id="JJOS01000012">
    <property type="protein sequence ID" value="KKG06216.1"/>
    <property type="molecule type" value="Genomic_DNA"/>
</dbReference>
<evidence type="ECO:0000313" key="115">
    <source>
        <dbReference type="Proteomes" id="UP000034937"/>
    </source>
</evidence>
<dbReference type="Proteomes" id="UP000034424">
    <property type="component" value="Unassembled WGS sequence"/>
</dbReference>
<dbReference type="GeneID" id="44088687"/>
<protein>
    <submittedName>
        <fullName evidence="63">Matrixin family metalloprotease</fullName>
    </submittedName>
</protein>
<dbReference type="Proteomes" id="UP000034259">
    <property type="component" value="Unassembled WGS sequence"/>
</dbReference>
<dbReference type="Proteomes" id="UP000034195">
    <property type="component" value="Unassembled WGS sequence"/>
</dbReference>
<organism evidence="27 69">
    <name type="scientific">Methanosarcina mazei</name>
    <name type="common">Methanosarcina frisia</name>
    <dbReference type="NCBI Taxonomy" id="2209"/>
    <lineage>
        <taxon>Archaea</taxon>
        <taxon>Methanobacteriati</taxon>
        <taxon>Methanobacteriota</taxon>
        <taxon>Stenosarchaea group</taxon>
        <taxon>Methanomicrobia</taxon>
        <taxon>Methanosarcinales</taxon>
        <taxon>Methanosarcinaceae</taxon>
        <taxon>Methanosarcina</taxon>
    </lineage>
</organism>
<evidence type="ECO:0000313" key="38">
    <source>
        <dbReference type="EMBL" id="KKH24850.1"/>
    </source>
</evidence>
<evidence type="ECO:0000313" key="46">
    <source>
        <dbReference type="EMBL" id="KKH52670.1"/>
    </source>
</evidence>
<evidence type="ECO:0000313" key="109">
    <source>
        <dbReference type="Proteomes" id="UP000034817"/>
    </source>
</evidence>
<dbReference type="EMBL" id="JJQA01000006">
    <property type="protein sequence ID" value="KKH20994.1"/>
    <property type="molecule type" value="Genomic_DNA"/>
</dbReference>
<evidence type="ECO:0000313" key="106">
    <source>
        <dbReference type="Proteomes" id="UP000034692"/>
    </source>
</evidence>
<dbReference type="EMBL" id="JJRA01000140">
    <property type="protein sequence ID" value="KKI00804.1"/>
    <property type="molecule type" value="Genomic_DNA"/>
</dbReference>
<evidence type="ECO:0000313" key="101">
    <source>
        <dbReference type="Proteomes" id="UP000034597"/>
    </source>
</evidence>
<dbReference type="Proteomes" id="UP000033885">
    <property type="component" value="Unassembled WGS sequence"/>
</dbReference>
<dbReference type="EMBL" id="JJQJ01000028">
    <property type="protein sequence ID" value="KKH52670.1"/>
    <property type="molecule type" value="Genomic_DNA"/>
</dbReference>
<dbReference type="EMBL" id="JJQS01000055">
    <property type="protein sequence ID" value="KKH75990.1"/>
    <property type="molecule type" value="Genomic_DNA"/>
</dbReference>
<evidence type="ECO:0000313" key="113">
    <source>
        <dbReference type="Proteomes" id="UP000034921"/>
    </source>
</evidence>
<evidence type="ECO:0000313" key="6">
    <source>
        <dbReference type="EMBL" id="KKF99725.1"/>
    </source>
</evidence>
<evidence type="ECO:0000313" key="30">
    <source>
        <dbReference type="EMBL" id="KKG95508.1"/>
    </source>
</evidence>
<dbReference type="EMBL" id="JJPM01000203">
    <property type="protein sequence ID" value="KKG72832.1"/>
    <property type="molecule type" value="Genomic_DNA"/>
</dbReference>
<evidence type="ECO:0000313" key="68">
    <source>
        <dbReference type="Proteomes" id="UP000033885"/>
    </source>
</evidence>
<dbReference type="EMBL" id="JJPK01000028">
    <property type="protein sequence ID" value="KKG63871.1"/>
    <property type="molecule type" value="Genomic_DNA"/>
</dbReference>
<dbReference type="Proteomes" id="UP000034298">
    <property type="component" value="Unassembled WGS sequence"/>
</dbReference>
<sequence>MKIQIKGIRIASLFMAMLLAGMLIMPVASAHFLGYSAVDGMEIRYGRSTQYTTAQSHSFSKWNDLGKVNIAPDTTWTVEDLTYGDYYNSGDMAAGWYNHYPLVRDTIRFNEYIMSQYTANQKKHVALHELGHALGLDHSYSPNVMYADYSGRTELGTHDIQDYNTLYP</sequence>
<evidence type="ECO:0000313" key="85">
    <source>
        <dbReference type="Proteomes" id="UP000034243"/>
    </source>
</evidence>
<evidence type="ECO:0000313" key="43">
    <source>
        <dbReference type="EMBL" id="KKH42383.1"/>
    </source>
</evidence>
<dbReference type="Proteomes" id="UP000033889">
    <property type="component" value="Unassembled WGS sequence"/>
</dbReference>
<evidence type="ECO:0000313" key="39">
    <source>
        <dbReference type="EMBL" id="KKH29875.1"/>
    </source>
</evidence>
<evidence type="ECO:0000313" key="13">
    <source>
        <dbReference type="EMBL" id="KKG37473.1"/>
    </source>
</evidence>
<dbReference type="Proteomes" id="UP000034064">
    <property type="component" value="Unassembled WGS sequence"/>
</dbReference>
<evidence type="ECO:0000313" key="48">
    <source>
        <dbReference type="EMBL" id="KKH55718.1"/>
    </source>
</evidence>
<reference evidence="64 65" key="1">
    <citation type="journal article" date="2015" name="ISME J.">
        <title>Genomic and phenotypic differentiation among Methanosarcina mazei populations from Columbia River sediment.</title>
        <authorList>
            <person name="Youngblut N.D."/>
            <person name="Wirth J.S."/>
            <person name="Henriksen J.R."/>
            <person name="Smith M."/>
            <person name="Simon H."/>
            <person name="Metcalf W.W."/>
            <person name="Whitaker R.J."/>
        </authorList>
    </citation>
    <scope>NUCLEOTIDE SEQUENCE [LARGE SCALE GENOMIC DNA]</scope>
    <source>
        <strain evidence="37 76">1.F.A.1A.3</strain>
        <strain evidence="36 107">1.F.A.1B.3</strain>
        <strain evidence="38 71">1.F.A.1B.4</strain>
        <strain evidence="40 83">1.F.A.2.8</strain>
        <strain evidence="41 113">1.F.M.0.5</strain>
        <strain evidence="39 90">1.H.A.0.1</strain>
        <strain evidence="42 108">1.H.A.1A.1</strain>
        <strain evidence="45 73">1.H.A.1A.3</strain>
        <strain evidence="43 105">1.H.A.1A.4</strain>
        <strain evidence="46 66">1.H.A.1A.6</strain>
        <strain evidence="44 87">1.H.A.2.1</strain>
        <strain evidence="47 84">1.H.A.2.3</strain>
        <strain evidence="48 95">1.H.A.2.6</strain>
        <strain evidence="51 106">1.H.A.2.7</strain>
        <strain evidence="49">1.H.A.2.8</strain>
        <strain evidence="50 70">1.H.M.0.1</strain>
        <strain evidence="53 114">1.H.M.1A.1</strain>
        <strain evidence="52 74">1.H.M.1A.2</strain>
        <strain evidence="54 111">1.H.M.1A.3</strain>
        <strain evidence="57 80">1.H.M.2.1</strain>
        <strain evidence="55 64">1.H.M.2.2</strain>
        <strain evidence="58 115">1.H.M.2.3</strain>
        <strain evidence="56 104">1.H.M.2.4</strain>
        <strain evidence="59 112">1.H.T.2.1</strain>
        <strain evidence="60 68">1.H.T.2.3</strain>
        <strain evidence="61 97">1.H.T.2.5</strain>
        <strain evidence="6 78">2.F.A.2.3</strain>
        <strain evidence="8 100">2.F.A.2.4</strain>
        <strain evidence="7 101">2.F.T.0.2</strain>
        <strain evidence="9 75">2.F.T.2.6</strain>
        <strain evidence="10 92">3.F.A.1A.1</strain>
        <strain evidence="11 67">3.F.A.1A.3</strain>
        <strain evidence="13 89">3.F.A.1B.1</strain>
        <strain evidence="12 99">3.F.A.2.12</strain>
        <strain evidence="15 103">3.F.A.2.3</strain>
        <strain evidence="14 79">3.F.A.2.5</strain>
        <strain evidence="18 82">3.F.A.2.6</strain>
        <strain evidence="16 85">3.F.A.2.7</strain>
        <strain evidence="17 81">3.F.T.1A.1</strain>
        <strain evidence="21 88">3.F.T.1A.2</strain>
        <strain evidence="20 98">3.F.T.1A.4</strain>
        <strain evidence="19 94">3.F.T.2.1</strain>
        <strain evidence="23">3.H.A.1A.1</strain>
        <strain evidence="22 77">3.H.A.1A.2</strain>
        <strain evidence="24 72">3.H.A.2.1</strain>
        <strain evidence="25 109">3.H.A.2.4</strain>
        <strain evidence="27 69">3.H.A.2.5</strain>
        <strain evidence="26 117">3.H.A.2.6</strain>
        <strain evidence="28 93">3.H.A.2.8</strain>
        <strain evidence="30 102">3.H.M.1A.1</strain>
        <strain evidence="29 96">3.H.M.1B.1</strain>
        <strain evidence="31 65">3.H.M.1B.2</strain>
        <strain evidence="32 86">3.H.M.1B.5</strain>
        <strain evidence="34 91">3.H.M.2.7</strain>
        <strain evidence="33 110">3.H.T.1A.1</strain>
        <strain evidence="35 116">3.H.T.1A.2</strain>
    </source>
</reference>
<dbReference type="GO" id="GO:0008270">
    <property type="term" value="F:zinc ion binding"/>
    <property type="evidence" value="ECO:0007669"/>
    <property type="project" value="InterPro"/>
</dbReference>
<evidence type="ECO:0000313" key="58">
    <source>
        <dbReference type="EMBL" id="KKH90145.1"/>
    </source>
</evidence>
<dbReference type="Proteomes" id="UP000034142">
    <property type="component" value="Unassembled WGS sequence"/>
</dbReference>
<dbReference type="EMBL" id="JJPX01000063">
    <property type="protein sequence ID" value="KKH11337.1"/>
    <property type="molecule type" value="Genomic_DNA"/>
</dbReference>
<evidence type="ECO:0000313" key="49">
    <source>
        <dbReference type="EMBL" id="KKH63126.1"/>
    </source>
</evidence>
<dbReference type="EMBL" id="JJPH01000115">
    <property type="protein sequence ID" value="KKG49278.1"/>
    <property type="molecule type" value="Genomic_DNA"/>
</dbReference>
<dbReference type="EMBL" id="JJPS01000119">
    <property type="protein sequence ID" value="KKG89502.1"/>
    <property type="molecule type" value="Genomic_DNA"/>
</dbReference>
<dbReference type="EMBL" id="JJQH01000007">
    <property type="protein sequence ID" value="KKH44658.1"/>
    <property type="molecule type" value="Genomic_DNA"/>
</dbReference>
<dbReference type="EMBL" id="JJPV01000029">
    <property type="protein sequence ID" value="KKH02511.1"/>
    <property type="molecule type" value="Genomic_DNA"/>
</dbReference>
<dbReference type="Proteomes" id="UP000034842">
    <property type="component" value="Unassembled WGS sequence"/>
</dbReference>
<evidence type="ECO:0000313" key="100">
    <source>
        <dbReference type="Proteomes" id="UP000034578"/>
    </source>
</evidence>
<evidence type="ECO:0000313" key="10">
    <source>
        <dbReference type="EMBL" id="KKG27951.1"/>
    </source>
</evidence>
<evidence type="ECO:0000313" key="71">
    <source>
        <dbReference type="Proteomes" id="UP000033987"/>
    </source>
</evidence>
<dbReference type="EMBL" id="JJPY01000123">
    <property type="protein sequence ID" value="KKH04889.1"/>
    <property type="molecule type" value="Genomic_DNA"/>
</dbReference>
<dbReference type="Proteomes" id="UP000034227">
    <property type="component" value="Unassembled WGS sequence"/>
</dbReference>
<evidence type="ECO:0000313" key="99">
    <source>
        <dbReference type="Proteomes" id="UP000034577"/>
    </source>
</evidence>
<evidence type="ECO:0000313" key="20">
    <source>
        <dbReference type="EMBL" id="KKG63871.1"/>
    </source>
</evidence>
<dbReference type="EMBL" id="CP029709">
    <property type="protein sequence ID" value="QCR16177.1"/>
    <property type="molecule type" value="Genomic_DNA"/>
</dbReference>
<dbReference type="EMBL" id="JJQB01000093">
    <property type="protein sequence ID" value="KKH18655.1"/>
    <property type="molecule type" value="Genomic_DNA"/>
</dbReference>
<evidence type="ECO:0000313" key="81">
    <source>
        <dbReference type="Proteomes" id="UP000034188"/>
    </source>
</evidence>
<evidence type="ECO:0000313" key="34">
    <source>
        <dbReference type="EMBL" id="KKH11337.1"/>
    </source>
</evidence>